<sequence length="237" mass="27247">MVELTDWARMEFKPAKSRSLVLRRGRQSGHHPNSPRETGKELGWYRVDLNDKQIVKEMLIQAETWMTSLEWPTWLRDTNVGCFSDLWPLLVYKVPISTVEGLERNTYLRRWLGVLRSFCSIGLYSKGSKLQLPVTSVVEEYKATKPQQAMMLRDSQDARVRQADIEVRTGRKCSASRALREAEDCLHHADIIGSVAQGRLGLGCSTRASWIMANPKERRGMVQRSARQRRKGDMSRL</sequence>
<accession>A0AA47P277</accession>
<proteinExistence type="predicted"/>
<dbReference type="Proteomes" id="UP001174136">
    <property type="component" value="Unassembled WGS sequence"/>
</dbReference>
<feature type="region of interest" description="Disordered" evidence="1">
    <location>
        <begin position="217"/>
        <end position="237"/>
    </location>
</feature>
<protein>
    <submittedName>
        <fullName evidence="2">Uncharacterized protein</fullName>
    </submittedName>
</protein>
<evidence type="ECO:0000313" key="2">
    <source>
        <dbReference type="EMBL" id="KAK0147796.1"/>
    </source>
</evidence>
<evidence type="ECO:0000313" key="3">
    <source>
        <dbReference type="Proteomes" id="UP001174136"/>
    </source>
</evidence>
<comment type="caution">
    <text evidence="2">The sequence shown here is derived from an EMBL/GenBank/DDBJ whole genome shotgun (WGS) entry which is preliminary data.</text>
</comment>
<name>A0AA47P277_MERPO</name>
<dbReference type="AlphaFoldDB" id="A0AA47P277"/>
<organism evidence="2 3">
    <name type="scientific">Merluccius polli</name>
    <name type="common">Benguela hake</name>
    <name type="synonym">Merluccius cadenati</name>
    <dbReference type="NCBI Taxonomy" id="89951"/>
    <lineage>
        <taxon>Eukaryota</taxon>
        <taxon>Metazoa</taxon>
        <taxon>Chordata</taxon>
        <taxon>Craniata</taxon>
        <taxon>Vertebrata</taxon>
        <taxon>Euteleostomi</taxon>
        <taxon>Actinopterygii</taxon>
        <taxon>Neopterygii</taxon>
        <taxon>Teleostei</taxon>
        <taxon>Neoteleostei</taxon>
        <taxon>Acanthomorphata</taxon>
        <taxon>Zeiogadaria</taxon>
        <taxon>Gadariae</taxon>
        <taxon>Gadiformes</taxon>
        <taxon>Gadoidei</taxon>
        <taxon>Merlucciidae</taxon>
        <taxon>Merluccius</taxon>
    </lineage>
</organism>
<dbReference type="EMBL" id="JAOPHQ010002280">
    <property type="protein sequence ID" value="KAK0147796.1"/>
    <property type="molecule type" value="Genomic_DNA"/>
</dbReference>
<evidence type="ECO:0000256" key="1">
    <source>
        <dbReference type="SAM" id="MobiDB-lite"/>
    </source>
</evidence>
<gene>
    <name evidence="2" type="ORF">N1851_012487</name>
</gene>
<reference evidence="2" key="1">
    <citation type="journal article" date="2023" name="Front. Mar. Sci.">
        <title>A new Merluccius polli reference genome to investigate the effects of global change in West African waters.</title>
        <authorList>
            <person name="Mateo J.L."/>
            <person name="Blanco-Fernandez C."/>
            <person name="Garcia-Vazquez E."/>
            <person name="Machado-Schiaffino G."/>
        </authorList>
    </citation>
    <scope>NUCLEOTIDE SEQUENCE</scope>
    <source>
        <strain evidence="2">C29</strain>
        <tissue evidence="2">Fin</tissue>
    </source>
</reference>
<keyword evidence="3" id="KW-1185">Reference proteome</keyword>